<feature type="domain" description="DSBA-like thioredoxin" evidence="1">
    <location>
        <begin position="3"/>
        <end position="199"/>
    </location>
</feature>
<dbReference type="AlphaFoldDB" id="A0A0H3ZQI5"/>
<protein>
    <submittedName>
        <fullName evidence="2">Thioredoxin-like protein</fullName>
    </submittedName>
</protein>
<proteinExistence type="predicted"/>
<organism evidence="2">
    <name type="scientific">Vibrio splendidus</name>
    <dbReference type="NCBI Taxonomy" id="29497"/>
    <lineage>
        <taxon>Bacteria</taxon>
        <taxon>Pseudomonadati</taxon>
        <taxon>Pseudomonadota</taxon>
        <taxon>Gammaproteobacteria</taxon>
        <taxon>Vibrionales</taxon>
        <taxon>Vibrionaceae</taxon>
        <taxon>Vibrio</taxon>
    </lineage>
</organism>
<evidence type="ECO:0000313" key="2">
    <source>
        <dbReference type="EMBL" id="AKN36174.1"/>
    </source>
</evidence>
<dbReference type="InterPro" id="IPR001853">
    <property type="entry name" value="DSBA-like_thioredoxin_dom"/>
</dbReference>
<accession>A0A0H3ZQI5</accession>
<dbReference type="EMBL" id="KP795472">
    <property type="protein sequence ID" value="AKN36174.1"/>
    <property type="molecule type" value="Genomic_DNA"/>
</dbReference>
<dbReference type="GO" id="GO:0016491">
    <property type="term" value="F:oxidoreductase activity"/>
    <property type="evidence" value="ECO:0007669"/>
    <property type="project" value="InterPro"/>
</dbReference>
<dbReference type="CDD" id="cd03025">
    <property type="entry name" value="DsbA_FrnE_like"/>
    <property type="match status" value="1"/>
</dbReference>
<dbReference type="Gene3D" id="3.40.30.10">
    <property type="entry name" value="Glutaredoxin"/>
    <property type="match status" value="1"/>
</dbReference>
<reference evidence="2" key="1">
    <citation type="journal article" date="2015" name="MBio">
        <title>Eco-Evolutionary Dynamics of Episomes among Ecologically Cohesive Bacterial Populations.</title>
        <authorList>
            <person name="Xue H."/>
            <person name="Cordero O.X."/>
            <person name="Camas F.M."/>
            <person name="Trimble W."/>
            <person name="Meyer F."/>
            <person name="Guglielmini J."/>
            <person name="Rocha E.P."/>
            <person name="Polz M.F."/>
        </authorList>
    </citation>
    <scope>NUCLEOTIDE SEQUENCE</scope>
    <source>
        <strain evidence="2">5S_5</strain>
    </source>
</reference>
<name>A0A0H3ZQI5_VIBSP</name>
<evidence type="ECO:0000259" key="1">
    <source>
        <dbReference type="Pfam" id="PF01323"/>
    </source>
</evidence>
<dbReference type="Pfam" id="PF01323">
    <property type="entry name" value="DSBA"/>
    <property type="match status" value="1"/>
</dbReference>
<dbReference type="InterPro" id="IPR036249">
    <property type="entry name" value="Thioredoxin-like_sf"/>
</dbReference>
<dbReference type="SUPFAM" id="SSF52833">
    <property type="entry name" value="Thioredoxin-like"/>
    <property type="match status" value="1"/>
</dbReference>
<sequence>MVTIHYFYDPMCGWCYGATPLVELIASSSKYQLVMHSGGMLPAKLIAPSFRQHILNSDRRISEQTNAQFGQDYIERVADNEQLVLDSYLPTRAILVGESLGLDPFDMLKAIQKAHYIEGKAVNTLSSLEELAVQLGLDQQLWREKMQTGEPLEDAEIDISHQMMTRLGVQGYPTLMIEDNGEFKRLPHTVVLWPNRAMEDIIRNLTKRDLALTDSV</sequence>